<dbReference type="PANTHER" id="PTHR44259:SF107">
    <property type="entry name" value="F-BOX PROTEIN SKIP23-LIKE"/>
    <property type="match status" value="1"/>
</dbReference>
<feature type="domain" description="KIB1-4 beta-propeller" evidence="2">
    <location>
        <begin position="71"/>
        <end position="346"/>
    </location>
</feature>
<dbReference type="InterPro" id="IPR036047">
    <property type="entry name" value="F-box-like_dom_sf"/>
</dbReference>
<feature type="domain" description="F-box" evidence="1">
    <location>
        <begin position="9"/>
        <end position="42"/>
    </location>
</feature>
<dbReference type="Pfam" id="PF03478">
    <property type="entry name" value="Beta-prop_KIB1-4"/>
    <property type="match status" value="1"/>
</dbReference>
<protein>
    <submittedName>
        <fullName evidence="3">Uncharacterized protein</fullName>
    </submittedName>
</protein>
<evidence type="ECO:0000313" key="3">
    <source>
        <dbReference type="EMBL" id="MPA39498.1"/>
    </source>
</evidence>
<sequence length="379" mass="42944">MGREEDWSSSIPDDLLKLIVKRIHSIEDYLMFRAVCRSWNSIPCGVNDFDSSMKLPWLMLTEKENSDTRGFYSLSGRKIHELYLPEARGRRCWGSPYGWLITIGTDLCMNLLNPLSRVSISLPHQSTFTDQYRGFSSPEFLRTYFIEKAVLSSSPSPSRGGDCCFVIALYSQFRKLAIAKPGDDAWSPVEAPWGAFEDVACLDGKVFALNCVGDLHLLLICGEFTAHPKAKAVHFAGPPPDGEPSCKKYIVGLNGELYVVYRFHDETEGGDYVLTSDFEIYKLNMQTREWKEVSGGLGDDWTLFLGNNYSLPIRASEECRSNCIYFTDDFLEYYPKSEGRDMGIYNCKDETVDRIPVHVVSSHLFSPFCPPLWITPNPC</sequence>
<reference evidence="3" key="1">
    <citation type="submission" date="2019-08" db="EMBL/GenBank/DDBJ databases">
        <title>Reference gene set and small RNA set construction with multiple tissues from Davidia involucrata Baill.</title>
        <authorList>
            <person name="Yang H."/>
            <person name="Zhou C."/>
            <person name="Li G."/>
            <person name="Wang J."/>
            <person name="Gao P."/>
            <person name="Wang M."/>
            <person name="Wang R."/>
            <person name="Zhao Y."/>
        </authorList>
    </citation>
    <scope>NUCLEOTIDE SEQUENCE</scope>
    <source>
        <tissue evidence="3">Mixed with DoveR01_LX</tissue>
    </source>
</reference>
<dbReference type="AlphaFoldDB" id="A0A5B6Z6N5"/>
<dbReference type="InterPro" id="IPR005174">
    <property type="entry name" value="KIB1-4_b-propeller"/>
</dbReference>
<evidence type="ECO:0000259" key="2">
    <source>
        <dbReference type="Pfam" id="PF03478"/>
    </source>
</evidence>
<dbReference type="PANTHER" id="PTHR44259">
    <property type="entry name" value="OS07G0183000 PROTEIN-RELATED"/>
    <property type="match status" value="1"/>
</dbReference>
<accession>A0A5B6Z6N5</accession>
<dbReference type="SUPFAM" id="SSF81383">
    <property type="entry name" value="F-box domain"/>
    <property type="match status" value="1"/>
</dbReference>
<dbReference type="EMBL" id="GHES01008939">
    <property type="protein sequence ID" value="MPA39498.1"/>
    <property type="molecule type" value="Transcribed_RNA"/>
</dbReference>
<organism evidence="3">
    <name type="scientific">Davidia involucrata</name>
    <name type="common">Dove tree</name>
    <dbReference type="NCBI Taxonomy" id="16924"/>
    <lineage>
        <taxon>Eukaryota</taxon>
        <taxon>Viridiplantae</taxon>
        <taxon>Streptophyta</taxon>
        <taxon>Embryophyta</taxon>
        <taxon>Tracheophyta</taxon>
        <taxon>Spermatophyta</taxon>
        <taxon>Magnoliopsida</taxon>
        <taxon>eudicotyledons</taxon>
        <taxon>Gunneridae</taxon>
        <taxon>Pentapetalae</taxon>
        <taxon>asterids</taxon>
        <taxon>Cornales</taxon>
        <taxon>Nyssaceae</taxon>
        <taxon>Davidia</taxon>
    </lineage>
</organism>
<gene>
    <name evidence="3" type="ORF">Din_008939</name>
</gene>
<dbReference type="InterPro" id="IPR001810">
    <property type="entry name" value="F-box_dom"/>
</dbReference>
<dbReference type="Pfam" id="PF00646">
    <property type="entry name" value="F-box"/>
    <property type="match status" value="1"/>
</dbReference>
<proteinExistence type="predicted"/>
<evidence type="ECO:0000259" key="1">
    <source>
        <dbReference type="Pfam" id="PF00646"/>
    </source>
</evidence>
<name>A0A5B6Z6N5_DAVIN</name>
<dbReference type="InterPro" id="IPR050942">
    <property type="entry name" value="F-box_BR-signaling"/>
</dbReference>